<dbReference type="PANTHER" id="PTHR33279:SF6">
    <property type="entry name" value="SULFUR CARRIER PROTEIN YEDF-RELATED"/>
    <property type="match status" value="1"/>
</dbReference>
<keyword evidence="3" id="KW-0808">Transferase</keyword>
<dbReference type="Pfam" id="PF00581">
    <property type="entry name" value="Rhodanese"/>
    <property type="match status" value="1"/>
</dbReference>
<dbReference type="STRING" id="1196324.A374_04054"/>
<dbReference type="GO" id="GO:0004792">
    <property type="term" value="F:thiosulfate-cyanide sulfurtransferase activity"/>
    <property type="evidence" value="ECO:0007669"/>
    <property type="project" value="InterPro"/>
</dbReference>
<dbReference type="Gene3D" id="3.40.250.10">
    <property type="entry name" value="Rhodanese-like domain"/>
    <property type="match status" value="1"/>
</dbReference>
<dbReference type="SUPFAM" id="SSF52821">
    <property type="entry name" value="Rhodanese/Cell cycle control phosphatase"/>
    <property type="match status" value="1"/>
</dbReference>
<dbReference type="PROSITE" id="PS01148">
    <property type="entry name" value="UPF0033"/>
    <property type="match status" value="1"/>
</dbReference>
<evidence type="ECO:0000256" key="1">
    <source>
        <dbReference type="ARBA" id="ARBA00008984"/>
    </source>
</evidence>
<proteinExistence type="inferred from homology"/>
<dbReference type="RefSeq" id="WP_007200910.1">
    <property type="nucleotide sequence ID" value="NZ_AKKV01000020.1"/>
</dbReference>
<dbReference type="Proteomes" id="UP000004080">
    <property type="component" value="Unassembled WGS sequence"/>
</dbReference>
<evidence type="ECO:0000313" key="4">
    <source>
        <dbReference type="Proteomes" id="UP000004080"/>
    </source>
</evidence>
<name>I8UIJ5_9BACL</name>
<dbReference type="OrthoDB" id="9796234at2"/>
<dbReference type="Gene3D" id="3.30.110.40">
    <property type="entry name" value="TusA-like domain"/>
    <property type="match status" value="1"/>
</dbReference>
<evidence type="ECO:0000313" key="3">
    <source>
        <dbReference type="EMBL" id="EIT86715.1"/>
    </source>
</evidence>
<dbReference type="Pfam" id="PF01206">
    <property type="entry name" value="TusA"/>
    <property type="match status" value="1"/>
</dbReference>
<dbReference type="SMART" id="SM00450">
    <property type="entry name" value="RHOD"/>
    <property type="match status" value="1"/>
</dbReference>
<evidence type="ECO:0000259" key="2">
    <source>
        <dbReference type="PROSITE" id="PS50206"/>
    </source>
</evidence>
<reference evidence="3 4" key="1">
    <citation type="journal article" date="2012" name="J. Bacteriol.">
        <title>Genome of Bacillus macauensis ZFHKF-1, a Long-Chain-Forming Bacterium.</title>
        <authorList>
            <person name="Cai L."/>
            <person name="Zhang T."/>
        </authorList>
    </citation>
    <scope>NUCLEOTIDE SEQUENCE [LARGE SCALE GENOMIC DNA]</scope>
    <source>
        <strain evidence="3 4">ZFHKF-1</strain>
    </source>
</reference>
<dbReference type="SUPFAM" id="SSF64307">
    <property type="entry name" value="SirA-like"/>
    <property type="match status" value="1"/>
</dbReference>
<protein>
    <submittedName>
        <fullName evidence="3">Putative rhodanese-related sulfur transferase</fullName>
    </submittedName>
</protein>
<sequence>MKADSVVDAKGLACPMPIVKTKKKMKEVDEGHILEILATDKGSTADLKAWAKSTGHEYLGLESQGEVLHHFLRKGGASSEQKGQQIPVQPLEQFQHMVLTNALDGLILDVREEDEYKAGHIPGALHIALDKIESRAVELSKTQPIYLICHSGRRSEVAGQQLKDQGFTKLWNVVPGMMHYAGVIEKKGE</sequence>
<feature type="domain" description="Rhodanese" evidence="2">
    <location>
        <begin position="101"/>
        <end position="189"/>
    </location>
</feature>
<dbReference type="eggNOG" id="COG0425">
    <property type="taxonomic scope" value="Bacteria"/>
</dbReference>
<comment type="similarity">
    <text evidence="1">Belongs to the sulfur carrier protein TusA family.</text>
</comment>
<dbReference type="AlphaFoldDB" id="I8UIJ5"/>
<dbReference type="InterPro" id="IPR001307">
    <property type="entry name" value="Thiosulphate_STrfase_CS"/>
</dbReference>
<dbReference type="PROSITE" id="PS00380">
    <property type="entry name" value="RHODANESE_1"/>
    <property type="match status" value="1"/>
</dbReference>
<organism evidence="3 4">
    <name type="scientific">Fictibacillus macauensis ZFHKF-1</name>
    <dbReference type="NCBI Taxonomy" id="1196324"/>
    <lineage>
        <taxon>Bacteria</taxon>
        <taxon>Bacillati</taxon>
        <taxon>Bacillota</taxon>
        <taxon>Bacilli</taxon>
        <taxon>Bacillales</taxon>
        <taxon>Fictibacillaceae</taxon>
        <taxon>Fictibacillus</taxon>
    </lineage>
</organism>
<dbReference type="InterPro" id="IPR001455">
    <property type="entry name" value="TusA-like"/>
</dbReference>
<dbReference type="CDD" id="cd00291">
    <property type="entry name" value="SirA_YedF_YeeD"/>
    <property type="match status" value="1"/>
</dbReference>
<dbReference type="eggNOG" id="COG0607">
    <property type="taxonomic scope" value="Bacteria"/>
</dbReference>
<dbReference type="CDD" id="cd00158">
    <property type="entry name" value="RHOD"/>
    <property type="match status" value="1"/>
</dbReference>
<gene>
    <name evidence="3" type="ORF">A374_04054</name>
</gene>
<dbReference type="PANTHER" id="PTHR33279">
    <property type="entry name" value="SULFUR CARRIER PROTEIN YEDF-RELATED"/>
    <property type="match status" value="1"/>
</dbReference>
<dbReference type="InterPro" id="IPR036873">
    <property type="entry name" value="Rhodanese-like_dom_sf"/>
</dbReference>
<dbReference type="PROSITE" id="PS50206">
    <property type="entry name" value="RHODANESE_3"/>
    <property type="match status" value="1"/>
</dbReference>
<keyword evidence="4" id="KW-1185">Reference proteome</keyword>
<dbReference type="EMBL" id="AKKV01000020">
    <property type="protein sequence ID" value="EIT86715.1"/>
    <property type="molecule type" value="Genomic_DNA"/>
</dbReference>
<dbReference type="InterPro" id="IPR036868">
    <property type="entry name" value="TusA-like_sf"/>
</dbReference>
<comment type="caution">
    <text evidence="3">The sequence shown here is derived from an EMBL/GenBank/DDBJ whole genome shotgun (WGS) entry which is preliminary data.</text>
</comment>
<dbReference type="PATRIC" id="fig|1196324.3.peg.823"/>
<accession>I8UIJ5</accession>
<dbReference type="InterPro" id="IPR001763">
    <property type="entry name" value="Rhodanese-like_dom"/>
</dbReference>